<evidence type="ECO:0000256" key="1">
    <source>
        <dbReference type="SAM" id="MobiDB-lite"/>
    </source>
</evidence>
<feature type="region of interest" description="Disordered" evidence="1">
    <location>
        <begin position="100"/>
        <end position="121"/>
    </location>
</feature>
<dbReference type="EMBL" id="JAVRES010000004">
    <property type="protein sequence ID" value="MDT0435445.1"/>
    <property type="molecule type" value="Genomic_DNA"/>
</dbReference>
<comment type="caution">
    <text evidence="2">The sequence shown here is derived from an EMBL/GenBank/DDBJ whole genome shotgun (WGS) entry which is preliminary data.</text>
</comment>
<accession>A0ABD5ELE8</accession>
<sequence>MSGWNNYEADLGDLRAAREVIGGMAGAPKKMRGRFQGTVAATEEWNGQDDDFHDSTEGQNKRQKESCLAVLDSLDEFLTGWQSAILKSVGSIEGVHSDVQDRIHEAQSNSGDYTTGGHGKH</sequence>
<protein>
    <recommendedName>
        <fullName evidence="4">Excreted virulence factor EspC, type VII ESX diderm</fullName>
    </recommendedName>
</protein>
<gene>
    <name evidence="2" type="ORF">RM877_12215</name>
</gene>
<evidence type="ECO:0000313" key="2">
    <source>
        <dbReference type="EMBL" id="MDT0435445.1"/>
    </source>
</evidence>
<feature type="region of interest" description="Disordered" evidence="1">
    <location>
        <begin position="42"/>
        <end position="64"/>
    </location>
</feature>
<evidence type="ECO:0000313" key="3">
    <source>
        <dbReference type="Proteomes" id="UP001183535"/>
    </source>
</evidence>
<dbReference type="RefSeq" id="WP_093832703.1">
    <property type="nucleotide sequence ID" value="NZ_JAVRES010000004.1"/>
</dbReference>
<dbReference type="Proteomes" id="UP001183535">
    <property type="component" value="Unassembled WGS sequence"/>
</dbReference>
<name>A0ABD5ELE8_9ACTN</name>
<organism evidence="2 3">
    <name type="scientific">Streptomyces doudnae</name>
    <dbReference type="NCBI Taxonomy" id="3075536"/>
    <lineage>
        <taxon>Bacteria</taxon>
        <taxon>Bacillati</taxon>
        <taxon>Actinomycetota</taxon>
        <taxon>Actinomycetes</taxon>
        <taxon>Kitasatosporales</taxon>
        <taxon>Streptomycetaceae</taxon>
        <taxon>Streptomyces</taxon>
    </lineage>
</organism>
<evidence type="ECO:0008006" key="4">
    <source>
        <dbReference type="Google" id="ProtNLM"/>
    </source>
</evidence>
<feature type="compositionally biased region" description="Basic and acidic residues" evidence="1">
    <location>
        <begin position="53"/>
        <end position="64"/>
    </location>
</feature>
<dbReference type="AlphaFoldDB" id="A0ABD5ELE8"/>
<proteinExistence type="predicted"/>
<reference evidence="3" key="1">
    <citation type="submission" date="2023-07" db="EMBL/GenBank/DDBJ databases">
        <title>30 novel species of actinomycetes from the DSMZ collection.</title>
        <authorList>
            <person name="Nouioui I."/>
        </authorList>
    </citation>
    <scope>NUCLEOTIDE SEQUENCE [LARGE SCALE GENOMIC DNA]</scope>
    <source>
        <strain evidence="3">DSM 41981</strain>
    </source>
</reference>
<keyword evidence="3" id="KW-1185">Reference proteome</keyword>